<dbReference type="Pfam" id="PF15525">
    <property type="entry name" value="DUF4652"/>
    <property type="match status" value="1"/>
</dbReference>
<organism evidence="1 2">
    <name type="scientific">Vallitalea pronyensis</name>
    <dbReference type="NCBI Taxonomy" id="1348613"/>
    <lineage>
        <taxon>Bacteria</taxon>
        <taxon>Bacillati</taxon>
        <taxon>Bacillota</taxon>
        <taxon>Clostridia</taxon>
        <taxon>Lachnospirales</taxon>
        <taxon>Vallitaleaceae</taxon>
        <taxon>Vallitalea</taxon>
    </lineage>
</organism>
<proteinExistence type="predicted"/>
<dbReference type="SUPFAM" id="SSF82171">
    <property type="entry name" value="DPP6 N-terminal domain-like"/>
    <property type="match status" value="1"/>
</dbReference>
<dbReference type="PROSITE" id="PS51257">
    <property type="entry name" value="PROKAR_LIPOPROTEIN"/>
    <property type="match status" value="1"/>
</dbReference>
<dbReference type="AlphaFoldDB" id="A0A8J8MK42"/>
<keyword evidence="2" id="KW-1185">Reference proteome</keyword>
<accession>A0A8J8MK42</accession>
<sequence length="233" mass="26351">MKYKFLIILGMSVVLLVGCMTDVKDVDVETGNHVGNTSQGKDNLESNRNFSLPPGEYGLLVVNDELSVISNDNVLYAKVNDDYTQLTDFIRSYAVSNDQRIIMYTTGEDDAPGALYRYDVKSQENEMVLGNDEGKQTPKDILWLDDKLLLIIRGLGHGRVHEGGQVDVYHRDTGKLTPLLIPDEKSEYRRIDAFKKDSVIVERATWTDDTFNAYETDTVIYKREDLLAMVNGQ</sequence>
<reference evidence="1" key="1">
    <citation type="submission" date="2020-07" db="EMBL/GenBank/DDBJ databases">
        <title>Vallitalea pronyensis genome.</title>
        <authorList>
            <person name="Postec A."/>
        </authorList>
    </citation>
    <scope>NUCLEOTIDE SEQUENCE</scope>
    <source>
        <strain evidence="1">FatNI3</strain>
    </source>
</reference>
<evidence type="ECO:0000313" key="1">
    <source>
        <dbReference type="EMBL" id="QUI22906.1"/>
    </source>
</evidence>
<dbReference type="Proteomes" id="UP000683246">
    <property type="component" value="Chromosome"/>
</dbReference>
<gene>
    <name evidence="1" type="ORF">HZI73_11675</name>
</gene>
<evidence type="ECO:0000313" key="2">
    <source>
        <dbReference type="Proteomes" id="UP000683246"/>
    </source>
</evidence>
<dbReference type="EMBL" id="CP058649">
    <property type="protein sequence ID" value="QUI22906.1"/>
    <property type="molecule type" value="Genomic_DNA"/>
</dbReference>
<dbReference type="InterPro" id="IPR028102">
    <property type="entry name" value="DUF4652"/>
</dbReference>
<name>A0A8J8MK42_9FIRM</name>
<dbReference type="KEGG" id="vpy:HZI73_11675"/>
<dbReference type="Gene3D" id="2.40.128.660">
    <property type="entry name" value="Uncharacterised protein PF15525, DUF4652"/>
    <property type="match status" value="1"/>
</dbReference>
<protein>
    <submittedName>
        <fullName evidence="1">DUF4652 domain-containing protein</fullName>
    </submittedName>
</protein>
<dbReference type="RefSeq" id="WP_212698401.1">
    <property type="nucleotide sequence ID" value="NZ_CP058649.1"/>
</dbReference>